<comment type="caution">
    <text evidence="2">The sequence shown here is derived from an EMBL/GenBank/DDBJ whole genome shotgun (WGS) entry which is preliminary data.</text>
</comment>
<keyword evidence="3" id="KW-1185">Reference proteome</keyword>
<gene>
    <name evidence="2" type="ORF">GCM10022263_38970</name>
</gene>
<feature type="transmembrane region" description="Helical" evidence="1">
    <location>
        <begin position="302"/>
        <end position="320"/>
    </location>
</feature>
<dbReference type="RefSeq" id="WP_218236880.1">
    <property type="nucleotide sequence ID" value="NZ_BAABBB010000023.1"/>
</dbReference>
<sequence>MTSPPDLPPRRRNGRWRALAASLLVVLGVVLVPVSLVARYVDQEVGDTDRYVETVGPLADNPVVQAAIARRVTDELLELLRLDELTDQASTALTERGLPPRLVDLLRTASVPLREAITSYVRETVGKVVRSEQFADAWVVANRSAHEQLVALVTGEDSEELHVEEGTVSVNLAAVIATVKEVLLDQGFERAARIPEVSAQFVVLQSADLVKVQRLARALDRTATLLPVLALLSLAAAVALARRRRRVVLVAALAVAFAMVAMGVALAAARAAYLDAIPVREEGLGAAREVFDAVVRLLRTQVRGVLAASLVVAALAWWSRPGGWLARAVTWWRGGGSSGRVGAFLAARAGAVRLSLVALVPVWFVVADDPSPRQALGALVAVGVLGAVVEVLVRRAGPSGAAAA</sequence>
<name>A0ABP6W9K2_9ACTN</name>
<proteinExistence type="predicted"/>
<feature type="transmembrane region" description="Helical" evidence="1">
    <location>
        <begin position="376"/>
        <end position="393"/>
    </location>
</feature>
<accession>A0ABP6W9K2</accession>
<organism evidence="2 3">
    <name type="scientific">Nocardioides daeguensis</name>
    <dbReference type="NCBI Taxonomy" id="908359"/>
    <lineage>
        <taxon>Bacteria</taxon>
        <taxon>Bacillati</taxon>
        <taxon>Actinomycetota</taxon>
        <taxon>Actinomycetes</taxon>
        <taxon>Propionibacteriales</taxon>
        <taxon>Nocardioidaceae</taxon>
        <taxon>Nocardioides</taxon>
    </lineage>
</organism>
<evidence type="ECO:0000313" key="3">
    <source>
        <dbReference type="Proteomes" id="UP001500301"/>
    </source>
</evidence>
<keyword evidence="1" id="KW-1133">Transmembrane helix</keyword>
<evidence type="ECO:0000313" key="2">
    <source>
        <dbReference type="EMBL" id="GAA3548138.1"/>
    </source>
</evidence>
<keyword evidence="1" id="KW-0472">Membrane</keyword>
<feature type="transmembrane region" description="Helical" evidence="1">
    <location>
        <begin position="248"/>
        <end position="273"/>
    </location>
</feature>
<reference evidence="3" key="1">
    <citation type="journal article" date="2019" name="Int. J. Syst. Evol. Microbiol.">
        <title>The Global Catalogue of Microorganisms (GCM) 10K type strain sequencing project: providing services to taxonomists for standard genome sequencing and annotation.</title>
        <authorList>
            <consortium name="The Broad Institute Genomics Platform"/>
            <consortium name="The Broad Institute Genome Sequencing Center for Infectious Disease"/>
            <person name="Wu L."/>
            <person name="Ma J."/>
        </authorList>
    </citation>
    <scope>NUCLEOTIDE SEQUENCE [LARGE SCALE GENOMIC DNA]</scope>
    <source>
        <strain evidence="3">JCM 17460</strain>
    </source>
</reference>
<evidence type="ECO:0008006" key="4">
    <source>
        <dbReference type="Google" id="ProtNLM"/>
    </source>
</evidence>
<evidence type="ECO:0000256" key="1">
    <source>
        <dbReference type="SAM" id="Phobius"/>
    </source>
</evidence>
<protein>
    <recommendedName>
        <fullName evidence="4">Integral membrane protein</fullName>
    </recommendedName>
</protein>
<dbReference type="EMBL" id="BAABBB010000023">
    <property type="protein sequence ID" value="GAA3548138.1"/>
    <property type="molecule type" value="Genomic_DNA"/>
</dbReference>
<feature type="transmembrane region" description="Helical" evidence="1">
    <location>
        <begin position="223"/>
        <end position="241"/>
    </location>
</feature>
<dbReference type="Proteomes" id="UP001500301">
    <property type="component" value="Unassembled WGS sequence"/>
</dbReference>
<keyword evidence="1" id="KW-0812">Transmembrane</keyword>
<feature type="transmembrane region" description="Helical" evidence="1">
    <location>
        <begin position="341"/>
        <end position="364"/>
    </location>
</feature>